<dbReference type="InterPro" id="IPR029066">
    <property type="entry name" value="PLP-binding_barrel"/>
</dbReference>
<dbReference type="SUPFAM" id="SSF51419">
    <property type="entry name" value="PLP-binding barrel"/>
    <property type="match status" value="1"/>
</dbReference>
<dbReference type="RefSeq" id="WP_012176656.1">
    <property type="nucleotide sequence ID" value="NC_009943.1"/>
</dbReference>
<comment type="cofactor">
    <cofactor evidence="1 3">
        <name>pyridoxal 5'-phosphate</name>
        <dbReference type="ChEBI" id="CHEBI:597326"/>
    </cofactor>
</comment>
<dbReference type="Gene3D" id="3.20.20.10">
    <property type="entry name" value="Alanine racemase"/>
    <property type="match status" value="1"/>
</dbReference>
<keyword evidence="2 3" id="KW-0663">Pyridoxal phosphate</keyword>
<dbReference type="InterPro" id="IPR009006">
    <property type="entry name" value="Ala_racemase/Decarboxylase_C"/>
</dbReference>
<evidence type="ECO:0000313" key="5">
    <source>
        <dbReference type="EMBL" id="ABW69046.1"/>
    </source>
</evidence>
<protein>
    <submittedName>
        <fullName evidence="5">Orn/DAP/Arg decarboxylase 2</fullName>
    </submittedName>
</protein>
<reference evidence="5 6" key="1">
    <citation type="submission" date="2007-10" db="EMBL/GenBank/DDBJ databases">
        <title>Complete sequence of Desulfococcus oleovorans Hxd3.</title>
        <authorList>
            <consortium name="US DOE Joint Genome Institute"/>
            <person name="Copeland A."/>
            <person name="Lucas S."/>
            <person name="Lapidus A."/>
            <person name="Barry K."/>
            <person name="Glavina del Rio T."/>
            <person name="Dalin E."/>
            <person name="Tice H."/>
            <person name="Pitluck S."/>
            <person name="Kiss H."/>
            <person name="Brettin T."/>
            <person name="Bruce D."/>
            <person name="Detter J.C."/>
            <person name="Han C."/>
            <person name="Schmutz J."/>
            <person name="Larimer F."/>
            <person name="Land M."/>
            <person name="Hauser L."/>
            <person name="Kyrpides N."/>
            <person name="Kim E."/>
            <person name="Wawrik B."/>
            <person name="Richardson P."/>
        </authorList>
    </citation>
    <scope>NUCLEOTIDE SEQUENCE [LARGE SCALE GENOMIC DNA]</scope>
    <source>
        <strain evidence="6">DSM 6200 / JCM 39069 / Hxd3</strain>
    </source>
</reference>
<name>A9A0C7_DESOH</name>
<dbReference type="SUPFAM" id="SSF50621">
    <property type="entry name" value="Alanine racemase C-terminal domain-like"/>
    <property type="match status" value="1"/>
</dbReference>
<evidence type="ECO:0000259" key="4">
    <source>
        <dbReference type="Pfam" id="PF02784"/>
    </source>
</evidence>
<feature type="modified residue" description="N6-(pyridoxal phosphate)lysine" evidence="3">
    <location>
        <position position="76"/>
    </location>
</feature>
<dbReference type="Pfam" id="PF02784">
    <property type="entry name" value="Orn_Arg_deC_N"/>
    <property type="match status" value="1"/>
</dbReference>
<dbReference type="EMBL" id="CP000859">
    <property type="protein sequence ID" value="ABW69046.1"/>
    <property type="molecule type" value="Genomic_DNA"/>
</dbReference>
<proteinExistence type="predicted"/>
<evidence type="ECO:0000256" key="1">
    <source>
        <dbReference type="ARBA" id="ARBA00001933"/>
    </source>
</evidence>
<dbReference type="eggNOG" id="COG0019">
    <property type="taxonomic scope" value="Bacteria"/>
</dbReference>
<dbReference type="PRINTS" id="PR01179">
    <property type="entry name" value="ODADCRBXLASE"/>
</dbReference>
<feature type="active site" description="Proton donor" evidence="3">
    <location>
        <position position="373"/>
    </location>
</feature>
<evidence type="ECO:0000313" key="6">
    <source>
        <dbReference type="Proteomes" id="UP000008561"/>
    </source>
</evidence>
<dbReference type="STRING" id="96561.Dole_3243"/>
<gene>
    <name evidence="5" type="ordered locus">Dole_3243</name>
</gene>
<dbReference type="PANTHER" id="PTHR43727:SF2">
    <property type="entry name" value="GROUP IV DECARBOXYLASE"/>
    <property type="match status" value="1"/>
</dbReference>
<accession>A9A0C7</accession>
<dbReference type="KEGG" id="dol:Dole_3243"/>
<dbReference type="HOGENOM" id="CLU_651704_0_0_7"/>
<dbReference type="Proteomes" id="UP000008561">
    <property type="component" value="Chromosome"/>
</dbReference>
<dbReference type="GO" id="GO:0009089">
    <property type="term" value="P:lysine biosynthetic process via diaminopimelate"/>
    <property type="evidence" value="ECO:0007669"/>
    <property type="project" value="TreeGrafter"/>
</dbReference>
<dbReference type="AlphaFoldDB" id="A9A0C7"/>
<dbReference type="InterPro" id="IPR000183">
    <property type="entry name" value="Orn/DAP/Arg_de-COase"/>
</dbReference>
<organism evidence="5 6">
    <name type="scientific">Desulfosudis oleivorans (strain DSM 6200 / JCM 39069 / Hxd3)</name>
    <name type="common">Desulfococcus oleovorans</name>
    <dbReference type="NCBI Taxonomy" id="96561"/>
    <lineage>
        <taxon>Bacteria</taxon>
        <taxon>Pseudomonadati</taxon>
        <taxon>Thermodesulfobacteriota</taxon>
        <taxon>Desulfobacteria</taxon>
        <taxon>Desulfobacterales</taxon>
        <taxon>Desulfosudaceae</taxon>
        <taxon>Desulfosudis</taxon>
    </lineage>
</organism>
<dbReference type="OrthoDB" id="9802241at2"/>
<feature type="domain" description="Orn/DAP/Arg decarboxylase 2 N-terminal" evidence="4">
    <location>
        <begin position="61"/>
        <end position="312"/>
    </location>
</feature>
<dbReference type="PANTHER" id="PTHR43727">
    <property type="entry name" value="DIAMINOPIMELATE DECARBOXYLASE"/>
    <property type="match status" value="1"/>
</dbReference>
<evidence type="ECO:0000256" key="2">
    <source>
        <dbReference type="ARBA" id="ARBA00022898"/>
    </source>
</evidence>
<dbReference type="InterPro" id="IPR022644">
    <property type="entry name" value="De-COase2_N"/>
</dbReference>
<evidence type="ECO:0000256" key="3">
    <source>
        <dbReference type="PIRSR" id="PIRSR600183-50"/>
    </source>
</evidence>
<keyword evidence="6" id="KW-1185">Reference proteome</keyword>
<dbReference type="Gene3D" id="2.40.37.10">
    <property type="entry name" value="Lyase, Ornithine Decarboxylase, Chain A, domain 1"/>
    <property type="match status" value="1"/>
</dbReference>
<sequence>MTTHPDVDASLLLPPDELAAFVQPYLDRRQAYLDLAATHGSPLYVLEPDVLVRQAQAFQGAFSAKLPDPGFFFAVKSNNCPEVSKTLVSCGFGLDVSSGEELAMALDTEATTIVFSGPGKTTEELALAVANRGRVTVLIDSFGEMERLEAVAATAQTTVLAGVRLTTAADGLWRKFGILPERLADFYETSKTCGHVNLAGLQFHTSWNLDPKAHVAFIERLGAVLARMPITFIRQLAFIDIGGGFWPEQGEWLHHPEGTPADPKTSFSHVRPHFRLPARPITDFAGAIGEAVRRHIFPVADVRICMEPGRWVCHPAMQLLMRVIDRKADDLVVTDAGTNAIGWERFETDYFPVLNLSRPDTREQPCLILGSLCTPHDVWGFGYFGKNIAEGDILLIPAQGAYTYSLRQNFIKPLPRLVIL</sequence>
<dbReference type="GO" id="GO:0008836">
    <property type="term" value="F:diaminopimelate decarboxylase activity"/>
    <property type="evidence" value="ECO:0007669"/>
    <property type="project" value="TreeGrafter"/>
</dbReference>